<name>A0AAQ3SGE0_VIGMU</name>
<evidence type="ECO:0000313" key="3">
    <source>
        <dbReference type="Proteomes" id="UP001374535"/>
    </source>
</evidence>
<evidence type="ECO:0000256" key="1">
    <source>
        <dbReference type="SAM" id="MobiDB-lite"/>
    </source>
</evidence>
<reference evidence="2 3" key="1">
    <citation type="journal article" date="2023" name="Life. Sci Alliance">
        <title>Evolutionary insights into 3D genome organization and epigenetic landscape of Vigna mungo.</title>
        <authorList>
            <person name="Junaid A."/>
            <person name="Singh B."/>
            <person name="Bhatia S."/>
        </authorList>
    </citation>
    <scope>NUCLEOTIDE SEQUENCE [LARGE SCALE GENOMIC DNA]</scope>
    <source>
        <strain evidence="2">Urdbean</strain>
    </source>
</reference>
<evidence type="ECO:0000313" key="2">
    <source>
        <dbReference type="EMBL" id="WVZ26239.1"/>
    </source>
</evidence>
<feature type="region of interest" description="Disordered" evidence="1">
    <location>
        <begin position="59"/>
        <end position="96"/>
    </location>
</feature>
<sequence>MNNLMTKCFPSYVDLKKTTMKDVDLEADTDMGIFMEEAEKVKTEMGSLRDILDSLQRGEQVNQAPHSPQPQQARAYSSHHESSPHHQTIQKQKHSAAAIIARPHHLHHKFDMHLLRAAPSPPSQNHHDHQQAAIASLHLITFACHPTCIRKTANAKPNSRVLAIDGVVTEGLVTGAGATVLDGGEVVGDDEGVAVAALEEEDGGDDVGEATGAGDLGLEGVVTGMQRELAFDGYDDNNDECEKDMRISKGEGVTVRISNRES</sequence>
<accession>A0AAQ3SGE0</accession>
<feature type="compositionally biased region" description="Polar residues" evidence="1">
    <location>
        <begin position="59"/>
        <end position="75"/>
    </location>
</feature>
<organism evidence="2 3">
    <name type="scientific">Vigna mungo</name>
    <name type="common">Black gram</name>
    <name type="synonym">Phaseolus mungo</name>
    <dbReference type="NCBI Taxonomy" id="3915"/>
    <lineage>
        <taxon>Eukaryota</taxon>
        <taxon>Viridiplantae</taxon>
        <taxon>Streptophyta</taxon>
        <taxon>Embryophyta</taxon>
        <taxon>Tracheophyta</taxon>
        <taxon>Spermatophyta</taxon>
        <taxon>Magnoliopsida</taxon>
        <taxon>eudicotyledons</taxon>
        <taxon>Gunneridae</taxon>
        <taxon>Pentapetalae</taxon>
        <taxon>rosids</taxon>
        <taxon>fabids</taxon>
        <taxon>Fabales</taxon>
        <taxon>Fabaceae</taxon>
        <taxon>Papilionoideae</taxon>
        <taxon>50 kb inversion clade</taxon>
        <taxon>NPAAA clade</taxon>
        <taxon>indigoferoid/millettioid clade</taxon>
        <taxon>Phaseoleae</taxon>
        <taxon>Vigna</taxon>
    </lineage>
</organism>
<dbReference type="AlphaFoldDB" id="A0AAQ3SGE0"/>
<keyword evidence="3" id="KW-1185">Reference proteome</keyword>
<proteinExistence type="predicted"/>
<dbReference type="Proteomes" id="UP001374535">
    <property type="component" value="Chromosome 1"/>
</dbReference>
<protein>
    <submittedName>
        <fullName evidence="2">Uncharacterized protein</fullName>
    </submittedName>
</protein>
<dbReference type="EMBL" id="CP144700">
    <property type="protein sequence ID" value="WVZ26239.1"/>
    <property type="molecule type" value="Genomic_DNA"/>
</dbReference>
<gene>
    <name evidence="2" type="ORF">V8G54_004783</name>
</gene>